<keyword evidence="2" id="KW-1185">Reference proteome</keyword>
<gene>
    <name evidence="1" type="ORF">F5897_001105</name>
</gene>
<dbReference type="Pfam" id="PF00300">
    <property type="entry name" value="His_Phos_1"/>
    <property type="match status" value="1"/>
</dbReference>
<dbReference type="InterPro" id="IPR013078">
    <property type="entry name" value="His_Pase_superF_clade-1"/>
</dbReference>
<dbReference type="EMBL" id="JACIFD010000010">
    <property type="protein sequence ID" value="MBB4071786.1"/>
    <property type="molecule type" value="Genomic_DNA"/>
</dbReference>
<organism evidence="1 2">
    <name type="scientific">Canibacter oris</name>
    <dbReference type="NCBI Taxonomy" id="1365628"/>
    <lineage>
        <taxon>Bacteria</taxon>
        <taxon>Bacillati</taxon>
        <taxon>Actinomycetota</taxon>
        <taxon>Actinomycetes</taxon>
        <taxon>Micrococcales</taxon>
        <taxon>Microbacteriaceae</taxon>
        <taxon>Canibacter</taxon>
    </lineage>
</organism>
<dbReference type="GO" id="GO:0016791">
    <property type="term" value="F:phosphatase activity"/>
    <property type="evidence" value="ECO:0007669"/>
    <property type="project" value="TreeGrafter"/>
</dbReference>
<reference evidence="1" key="1">
    <citation type="submission" date="2020-08" db="EMBL/GenBank/DDBJ databases">
        <title>Sequencing the genomes of 1000 actinobacteria strains.</title>
        <authorList>
            <person name="Klenk H.-P."/>
        </authorList>
    </citation>
    <scope>NUCLEOTIDE SEQUENCE [LARGE SCALE GENOMIC DNA]</scope>
    <source>
        <strain evidence="1">DSM 27064</strain>
    </source>
</reference>
<dbReference type="SUPFAM" id="SSF53254">
    <property type="entry name" value="Phosphoglycerate mutase-like"/>
    <property type="match status" value="1"/>
</dbReference>
<dbReference type="SMART" id="SM00855">
    <property type="entry name" value="PGAM"/>
    <property type="match status" value="1"/>
</dbReference>
<name>A0A840DRK5_9MICO</name>
<proteinExistence type="predicted"/>
<protein>
    <submittedName>
        <fullName evidence="1">Broad specificity phosphatase PhoE</fullName>
    </submittedName>
</protein>
<dbReference type="PANTHER" id="PTHR48100:SF51">
    <property type="entry name" value="PHOSPHOGLYCERATE MUTASE"/>
    <property type="match status" value="1"/>
</dbReference>
<evidence type="ECO:0000313" key="2">
    <source>
        <dbReference type="Proteomes" id="UP000571183"/>
    </source>
</evidence>
<accession>A0A840DRK5</accession>
<dbReference type="InterPro" id="IPR029033">
    <property type="entry name" value="His_PPase_superfam"/>
</dbReference>
<comment type="caution">
    <text evidence="1">The sequence shown here is derived from an EMBL/GenBank/DDBJ whole genome shotgun (WGS) entry which is preliminary data.</text>
</comment>
<sequence>MSEQTTRQIHLVRHGEVFNPDGVLYGRLPGFGLSENGHKMAALAAAELVDRGRLVGQLYASPLLRAQQSAAPLAQAFELPIHTEQRLLEPTNKFEGLRNHGPDSAFKQPQHWLKLWNPLLPSWGEPYARIARRITNFMDYAWSIAELDEVEGDIVMVSHQAVIWAAHRKIAGLPLVHNPARRRCDLSSITTFTRIDEQWQELGYSSPAAALIERSKDVGAV</sequence>
<dbReference type="GO" id="GO:0005737">
    <property type="term" value="C:cytoplasm"/>
    <property type="evidence" value="ECO:0007669"/>
    <property type="project" value="TreeGrafter"/>
</dbReference>
<dbReference type="AlphaFoldDB" id="A0A840DRK5"/>
<dbReference type="Gene3D" id="3.40.50.1240">
    <property type="entry name" value="Phosphoglycerate mutase-like"/>
    <property type="match status" value="1"/>
</dbReference>
<dbReference type="RefSeq" id="WP_124824931.1">
    <property type="nucleotide sequence ID" value="NZ_JACIFD010000010.1"/>
</dbReference>
<dbReference type="Proteomes" id="UP000571183">
    <property type="component" value="Unassembled WGS sequence"/>
</dbReference>
<evidence type="ECO:0000313" key="1">
    <source>
        <dbReference type="EMBL" id="MBB4071786.1"/>
    </source>
</evidence>
<dbReference type="InterPro" id="IPR050275">
    <property type="entry name" value="PGM_Phosphatase"/>
</dbReference>
<dbReference type="CDD" id="cd07067">
    <property type="entry name" value="HP_PGM_like"/>
    <property type="match status" value="1"/>
</dbReference>
<dbReference type="PANTHER" id="PTHR48100">
    <property type="entry name" value="BROAD-SPECIFICITY PHOSPHATASE YOR283W-RELATED"/>
    <property type="match status" value="1"/>
</dbReference>